<sequence>MNSPINPSRRRFFRQLTDPFDAQAPGVAPWKPVPGIIAGDGEVLWSGWASTDEVFVVGDEGRIYHFDIRGDGPAEWQLMDTPVTLPLHGIWGRSRTCLHAVGWMGCILQFDGERWQHLHGGVVDEAQGRYTACAENTPLFAIDGNAQGEAWAVGDEGRILHFDGERWQPETSGTWVNLRAIACGHDGSVYAAGNEGTVLKRDAQGQWHNLECPHSCGFHSLLLQGEDELLLAGGRYFVDQGGFRGELVRYRDGHFSRLDTELSLPRLRSLKAYKDGVLMVGDRGYLLYLKDTRLKQLESNTHHDLMDITPLASGEALVTGDFGTLMTAAPEFVDALAPLPGAEHATSRWEVMASPVKRQLWGIWQAHDGQCYVCGESGTVLRREEEHWVALPPPSELAVHCLWSCPGSGLFAAGQEGRIYRFDGKQWHLHHDLHLNLTILALWGSAPDSIYAVGDEGLILHFDGLRWQRMPSGTASALYDLWGLDDQHLLAVGDFGLILRYNGDNWKEFNAGSEQFIYGVWGSSLEDIHAVGLAGTLTHFDGRSWQPVAARVQDDVLAISGSAAAGVFAVGTRGCILHLEHGRWQRESSPTEEGLRAVCATAEGDVYAVGDRGIILRRRSTPAP</sequence>
<dbReference type="EMBL" id="JAHQZT010000026">
    <property type="protein sequence ID" value="MBV0934524.1"/>
    <property type="molecule type" value="Genomic_DNA"/>
</dbReference>
<gene>
    <name evidence="1" type="ORF">KTN04_14385</name>
</gene>
<dbReference type="SMART" id="SM00706">
    <property type="entry name" value="TECPR"/>
    <property type="match status" value="4"/>
</dbReference>
<dbReference type="InterPro" id="IPR006624">
    <property type="entry name" value="Beta-propeller_rpt_TECPR"/>
</dbReference>
<accession>A0ABS6MDZ1</accession>
<keyword evidence="2" id="KW-1185">Reference proteome</keyword>
<evidence type="ECO:0000313" key="1">
    <source>
        <dbReference type="EMBL" id="MBV0934524.1"/>
    </source>
</evidence>
<reference evidence="1 2" key="1">
    <citation type="submission" date="2021-06" db="EMBL/GenBank/DDBJ databases">
        <title>Bacterium isolated from marine sediment.</title>
        <authorList>
            <person name="Zhu K.-L."/>
            <person name="Du Z.-J."/>
            <person name="Liang Q.-Y."/>
        </authorList>
    </citation>
    <scope>NUCLEOTIDE SEQUENCE [LARGE SCALE GENOMIC DNA]</scope>
    <source>
        <strain evidence="1 2">A346</strain>
    </source>
</reference>
<name>A0ABS6MDZ1_9GAMM</name>
<proteinExistence type="predicted"/>
<dbReference type="RefSeq" id="WP_217335927.1">
    <property type="nucleotide sequence ID" value="NZ_JAHQZT010000026.1"/>
</dbReference>
<comment type="caution">
    <text evidence="1">The sequence shown here is derived from an EMBL/GenBank/DDBJ whole genome shotgun (WGS) entry which is preliminary data.</text>
</comment>
<organism evidence="1 2">
    <name type="scientific">Marinobacterium weihaiense</name>
    <dbReference type="NCBI Taxonomy" id="2851016"/>
    <lineage>
        <taxon>Bacteria</taxon>
        <taxon>Pseudomonadati</taxon>
        <taxon>Pseudomonadota</taxon>
        <taxon>Gammaproteobacteria</taxon>
        <taxon>Oceanospirillales</taxon>
        <taxon>Oceanospirillaceae</taxon>
        <taxon>Marinobacterium</taxon>
    </lineage>
</organism>
<dbReference type="Proteomes" id="UP000755551">
    <property type="component" value="Unassembled WGS sequence"/>
</dbReference>
<protein>
    <recommendedName>
        <fullName evidence="3">Glycosyl hydrolase</fullName>
    </recommendedName>
</protein>
<evidence type="ECO:0000313" key="2">
    <source>
        <dbReference type="Proteomes" id="UP000755551"/>
    </source>
</evidence>
<evidence type="ECO:0008006" key="3">
    <source>
        <dbReference type="Google" id="ProtNLM"/>
    </source>
</evidence>